<dbReference type="InterPro" id="IPR006015">
    <property type="entry name" value="Universal_stress_UspA"/>
</dbReference>
<organism evidence="3 4">
    <name type="scientific">Antrihabitans stalagmiti</name>
    <dbReference type="NCBI Taxonomy" id="2799499"/>
    <lineage>
        <taxon>Bacteria</taxon>
        <taxon>Bacillati</taxon>
        <taxon>Actinomycetota</taxon>
        <taxon>Actinomycetes</taxon>
        <taxon>Mycobacteriales</taxon>
        <taxon>Nocardiaceae</taxon>
        <taxon>Antrihabitans</taxon>
    </lineage>
</organism>
<evidence type="ECO:0000259" key="2">
    <source>
        <dbReference type="Pfam" id="PF00582"/>
    </source>
</evidence>
<dbReference type="Gene3D" id="3.40.50.620">
    <property type="entry name" value="HUPs"/>
    <property type="match status" value="2"/>
</dbReference>
<dbReference type="AlphaFoldDB" id="A0A934NTI0"/>
<accession>A0A934NTI0</accession>
<evidence type="ECO:0000313" key="4">
    <source>
        <dbReference type="Proteomes" id="UP000655868"/>
    </source>
</evidence>
<dbReference type="InterPro" id="IPR006016">
    <property type="entry name" value="UspA"/>
</dbReference>
<feature type="domain" description="UspA" evidence="2">
    <location>
        <begin position="5"/>
        <end position="152"/>
    </location>
</feature>
<dbReference type="RefSeq" id="WP_199706152.1">
    <property type="nucleotide sequence ID" value="NZ_JAEMNV010000007.1"/>
</dbReference>
<name>A0A934NTI0_9NOCA</name>
<proteinExistence type="inferred from homology"/>
<comment type="caution">
    <text evidence="3">The sequence shown here is derived from an EMBL/GenBank/DDBJ whole genome shotgun (WGS) entry which is preliminary data.</text>
</comment>
<dbReference type="SUPFAM" id="SSF52402">
    <property type="entry name" value="Adenine nucleotide alpha hydrolases-like"/>
    <property type="match status" value="2"/>
</dbReference>
<dbReference type="Proteomes" id="UP000655868">
    <property type="component" value="Unassembled WGS sequence"/>
</dbReference>
<evidence type="ECO:0000256" key="1">
    <source>
        <dbReference type="ARBA" id="ARBA00008791"/>
    </source>
</evidence>
<dbReference type="InterPro" id="IPR014729">
    <property type="entry name" value="Rossmann-like_a/b/a_fold"/>
</dbReference>
<sequence>MDKQPVVVGVDGSDAAHDALRWAAQEAALYASPLVVVNARPVLVSHGPGMALISYGRALSLASEEFDAERAGRSILDASERAVRAMSDEIGPIAVSTEFVAGPTIPALLDMSKNARLLVVGSRGLGAFRRGLLGSVSTAVAHHAHCPVAVVRLGKIFAGTANAAPVVVGVDGTDNSCSAIDIAFEEASHRRVELVAVYVWRANSDLITSVIDRPATLADQQAVLSDSLGRCRDRYPQVRVRTVVVEGDSARNLQVQAEHAQLIVVGSHGRGGFPGMTLGSTSEALLHSVECPIIIARKQD</sequence>
<dbReference type="PRINTS" id="PR01438">
    <property type="entry name" value="UNVRSLSTRESS"/>
</dbReference>
<keyword evidence="4" id="KW-1185">Reference proteome</keyword>
<dbReference type="EMBL" id="JAEMNV010000007">
    <property type="protein sequence ID" value="MBJ8341263.1"/>
    <property type="molecule type" value="Genomic_DNA"/>
</dbReference>
<protein>
    <submittedName>
        <fullName evidence="3">Universal stress protein</fullName>
    </submittedName>
</protein>
<gene>
    <name evidence="3" type="ORF">JGU71_20470</name>
</gene>
<feature type="domain" description="UspA" evidence="2">
    <location>
        <begin position="165"/>
        <end position="297"/>
    </location>
</feature>
<reference evidence="3" key="1">
    <citation type="submission" date="2020-12" db="EMBL/GenBank/DDBJ databases">
        <title>Antrihabitans popcorni sp. nov. and Antrihabitans auranticaus sp. nov., isolated from a larva cave.</title>
        <authorList>
            <person name="Lee S.D."/>
            <person name="Kim I.S."/>
        </authorList>
    </citation>
    <scope>NUCLEOTIDE SEQUENCE</scope>
    <source>
        <strain evidence="3">YC3-6</strain>
    </source>
</reference>
<dbReference type="PANTHER" id="PTHR46553">
    <property type="entry name" value="ADENINE NUCLEOTIDE ALPHA HYDROLASES-LIKE SUPERFAMILY PROTEIN"/>
    <property type="match status" value="1"/>
</dbReference>
<comment type="similarity">
    <text evidence="1">Belongs to the universal stress protein A family.</text>
</comment>
<evidence type="ECO:0000313" key="3">
    <source>
        <dbReference type="EMBL" id="MBJ8341263.1"/>
    </source>
</evidence>
<dbReference type="PANTHER" id="PTHR46553:SF3">
    <property type="entry name" value="ADENINE NUCLEOTIDE ALPHA HYDROLASES-LIKE SUPERFAMILY PROTEIN"/>
    <property type="match status" value="1"/>
</dbReference>
<dbReference type="Pfam" id="PF00582">
    <property type="entry name" value="Usp"/>
    <property type="match status" value="2"/>
</dbReference>